<dbReference type="SMART" id="SM00855">
    <property type="entry name" value="PGAM"/>
    <property type="match status" value="1"/>
</dbReference>
<dbReference type="InterPro" id="IPR050275">
    <property type="entry name" value="PGM_Phosphatase"/>
</dbReference>
<organism evidence="2 3">
    <name type="scientific">Nocardioides panacihumi</name>
    <dbReference type="NCBI Taxonomy" id="400774"/>
    <lineage>
        <taxon>Bacteria</taxon>
        <taxon>Bacillati</taxon>
        <taxon>Actinomycetota</taxon>
        <taxon>Actinomycetes</taxon>
        <taxon>Propionibacteriales</taxon>
        <taxon>Nocardioidaceae</taxon>
        <taxon>Nocardioides</taxon>
    </lineage>
</organism>
<protein>
    <submittedName>
        <fullName evidence="2">Histidine phosphatase family protein</fullName>
    </submittedName>
</protein>
<evidence type="ECO:0000313" key="3">
    <source>
        <dbReference type="Proteomes" id="UP001500571"/>
    </source>
</evidence>
<dbReference type="InterPro" id="IPR029033">
    <property type="entry name" value="His_PPase_superfam"/>
</dbReference>
<dbReference type="NCBIfam" id="TIGR03848">
    <property type="entry name" value="MSMEG_4193"/>
    <property type="match status" value="1"/>
</dbReference>
<reference evidence="3" key="1">
    <citation type="journal article" date="2019" name="Int. J. Syst. Evol. Microbiol.">
        <title>The Global Catalogue of Microorganisms (GCM) 10K type strain sequencing project: providing services to taxonomists for standard genome sequencing and annotation.</title>
        <authorList>
            <consortium name="The Broad Institute Genomics Platform"/>
            <consortium name="The Broad Institute Genome Sequencing Center for Infectious Disease"/>
            <person name="Wu L."/>
            <person name="Ma J."/>
        </authorList>
    </citation>
    <scope>NUCLEOTIDE SEQUENCE [LARGE SCALE GENOMIC DNA]</scope>
    <source>
        <strain evidence="3">JCM 15309</strain>
    </source>
</reference>
<dbReference type="InterPro" id="IPR013078">
    <property type="entry name" value="His_Pase_superF_clade-1"/>
</dbReference>
<gene>
    <name evidence="2" type="ORF">GCM10009798_38210</name>
</gene>
<dbReference type="Pfam" id="PF00300">
    <property type="entry name" value="His_Phos_1"/>
    <property type="match status" value="1"/>
</dbReference>
<dbReference type="PANTHER" id="PTHR48100:SF2">
    <property type="entry name" value="CONSERVED PROTEIN"/>
    <property type="match status" value="1"/>
</dbReference>
<dbReference type="Proteomes" id="UP001500571">
    <property type="component" value="Unassembled WGS sequence"/>
</dbReference>
<dbReference type="EMBL" id="BAAAPB010000005">
    <property type="protein sequence ID" value="GAA1973341.1"/>
    <property type="molecule type" value="Genomic_DNA"/>
</dbReference>
<name>A0ABP5D346_9ACTN</name>
<evidence type="ECO:0000256" key="1">
    <source>
        <dbReference type="SAM" id="MobiDB-lite"/>
    </source>
</evidence>
<accession>A0ABP5D346</accession>
<dbReference type="PANTHER" id="PTHR48100">
    <property type="entry name" value="BROAD-SPECIFICITY PHOSPHATASE YOR283W-RELATED"/>
    <property type="match status" value="1"/>
</dbReference>
<dbReference type="InterPro" id="IPR022492">
    <property type="entry name" value="Phosphomutase_MSMEG4193_put"/>
</dbReference>
<dbReference type="Gene3D" id="3.40.50.1240">
    <property type="entry name" value="Phosphoglycerate mutase-like"/>
    <property type="match status" value="1"/>
</dbReference>
<sequence>MRVAAEVDPVAAGVESAVDDHVPTLFHVPALATLTRMATVILVRHGRTTANATGTLAGRLPGVGLDETGMGQAERTGDRLAAVPLAALVTSPLERCRQTAKEILARQAAEPSRHTEKGITECDYGEWQGRPLKDLAKEPLWKVVQAQPSAAVFPGGESMQAMQARAVAAVRRHDALVEAEHGPGAVWAAVSHGDIIKSVLADALGMHLDLFQRINVDPASVSIIRYTPSRPFVLATNTHAGDLSWLVPPKRAGHRRASRRVSGDAAVGGGAGPS</sequence>
<evidence type="ECO:0000313" key="2">
    <source>
        <dbReference type="EMBL" id="GAA1973341.1"/>
    </source>
</evidence>
<keyword evidence="3" id="KW-1185">Reference proteome</keyword>
<proteinExistence type="predicted"/>
<dbReference type="SUPFAM" id="SSF53254">
    <property type="entry name" value="Phosphoglycerate mutase-like"/>
    <property type="match status" value="1"/>
</dbReference>
<comment type="caution">
    <text evidence="2">The sequence shown here is derived from an EMBL/GenBank/DDBJ whole genome shotgun (WGS) entry which is preliminary data.</text>
</comment>
<feature type="region of interest" description="Disordered" evidence="1">
    <location>
        <begin position="254"/>
        <end position="274"/>
    </location>
</feature>
<dbReference type="CDD" id="cd07067">
    <property type="entry name" value="HP_PGM_like"/>
    <property type="match status" value="1"/>
</dbReference>